<dbReference type="EMBL" id="AZFF01000006">
    <property type="protein sequence ID" value="KRL55776.1"/>
    <property type="molecule type" value="Genomic_DNA"/>
</dbReference>
<dbReference type="STRING" id="1114972.FD35_GL002306"/>
<evidence type="ECO:0000313" key="1">
    <source>
        <dbReference type="EMBL" id="KRL55776.1"/>
    </source>
</evidence>
<proteinExistence type="predicted"/>
<sequence>MTTLESKFMTRIVNVAGTPFTIKMGVVTPDDQAHALFDQTLSNIRHFLRHVNKITTPALNANNPIETRQALTKQELVPLQHQFMFVDNATPTAFMTDTITHTMIQQWAMQQAYLKYLAPLLSHNQVFAVAIEADGNVQVGTAADTAFTWTLGITSPRHQQAMLAVYSLRNGALATQRFDRANQTITQATIMSRDLAEAGAWAAIAAATSESEFLRIAVIQRLSGLLVSSEQESQSLERGIVQQHQLVAV</sequence>
<accession>A0A0R1RFD5</accession>
<dbReference type="eggNOG" id="COG1477">
    <property type="taxonomic scope" value="Bacteria"/>
</dbReference>
<dbReference type="SUPFAM" id="SSF143631">
    <property type="entry name" value="ApbE-like"/>
    <property type="match status" value="1"/>
</dbReference>
<dbReference type="RefSeq" id="WP_017261271.1">
    <property type="nucleotide sequence ID" value="NZ_AUAW01000024.1"/>
</dbReference>
<comment type="caution">
    <text evidence="1">The sequence shown here is derived from an EMBL/GenBank/DDBJ whole genome shotgun (WGS) entry which is preliminary data.</text>
</comment>
<dbReference type="Gene3D" id="3.10.520.10">
    <property type="entry name" value="ApbE-like domains"/>
    <property type="match status" value="1"/>
</dbReference>
<gene>
    <name evidence="1" type="ORF">FD35_GL002306</name>
</gene>
<keyword evidence="2" id="KW-1185">Reference proteome</keyword>
<name>A0A0R1RFD5_9LACO</name>
<evidence type="ECO:0000313" key="2">
    <source>
        <dbReference type="Proteomes" id="UP000051999"/>
    </source>
</evidence>
<dbReference type="OrthoDB" id="9778595at2"/>
<dbReference type="AlphaFoldDB" id="A0A0R1RFD5"/>
<dbReference type="Proteomes" id="UP000051999">
    <property type="component" value="Unassembled WGS sequence"/>
</dbReference>
<dbReference type="PATRIC" id="fig|1114972.6.peg.2369"/>
<reference evidence="1 2" key="1">
    <citation type="journal article" date="2015" name="Genome Announc.">
        <title>Expanding the biotechnology potential of lactobacilli through comparative genomics of 213 strains and associated genera.</title>
        <authorList>
            <person name="Sun Z."/>
            <person name="Harris H.M."/>
            <person name="McCann A."/>
            <person name="Guo C."/>
            <person name="Argimon S."/>
            <person name="Zhang W."/>
            <person name="Yang X."/>
            <person name="Jeffery I.B."/>
            <person name="Cooney J.C."/>
            <person name="Kagawa T.F."/>
            <person name="Liu W."/>
            <person name="Song Y."/>
            <person name="Salvetti E."/>
            <person name="Wrobel A."/>
            <person name="Rasinkangas P."/>
            <person name="Parkhill J."/>
            <person name="Rea M.C."/>
            <person name="O'Sullivan O."/>
            <person name="Ritari J."/>
            <person name="Douillard F.P."/>
            <person name="Paul Ross R."/>
            <person name="Yang R."/>
            <person name="Briner A.E."/>
            <person name="Felis G.E."/>
            <person name="de Vos W.M."/>
            <person name="Barrangou R."/>
            <person name="Klaenhammer T.R."/>
            <person name="Caufield P.W."/>
            <person name="Cui Y."/>
            <person name="Zhang H."/>
            <person name="O'Toole P.W."/>
        </authorList>
    </citation>
    <scope>NUCLEOTIDE SEQUENCE [LARGE SCALE GENOMIC DNA]</scope>
    <source>
        <strain evidence="1 2">DSM 15814</strain>
    </source>
</reference>
<organism evidence="1 2">
    <name type="scientific">Furfurilactobacillus rossiae DSM 15814</name>
    <dbReference type="NCBI Taxonomy" id="1114972"/>
    <lineage>
        <taxon>Bacteria</taxon>
        <taxon>Bacillati</taxon>
        <taxon>Bacillota</taxon>
        <taxon>Bacilli</taxon>
        <taxon>Lactobacillales</taxon>
        <taxon>Lactobacillaceae</taxon>
        <taxon>Furfurilactobacillus</taxon>
    </lineage>
</organism>
<dbReference type="InterPro" id="IPR003374">
    <property type="entry name" value="ApbE-like_sf"/>
</dbReference>
<protein>
    <recommendedName>
        <fullName evidence="3">FAD:protein FMN transferase</fullName>
    </recommendedName>
</protein>
<evidence type="ECO:0008006" key="3">
    <source>
        <dbReference type="Google" id="ProtNLM"/>
    </source>
</evidence>